<keyword evidence="3" id="KW-1185">Reference proteome</keyword>
<feature type="compositionally biased region" description="Basic and acidic residues" evidence="1">
    <location>
        <begin position="149"/>
        <end position="165"/>
    </location>
</feature>
<gene>
    <name evidence="2" type="ORF">CASFOL_009702</name>
</gene>
<dbReference type="InterPro" id="IPR027921">
    <property type="entry name" value="NOPCHAP1"/>
</dbReference>
<feature type="region of interest" description="Disordered" evidence="1">
    <location>
        <begin position="120"/>
        <end position="165"/>
    </location>
</feature>
<dbReference type="EMBL" id="JAVIJP010000013">
    <property type="protein sequence ID" value="KAL3644522.1"/>
    <property type="molecule type" value="Genomic_DNA"/>
</dbReference>
<comment type="caution">
    <text evidence="2">The sequence shown here is derived from an EMBL/GenBank/DDBJ whole genome shotgun (WGS) entry which is preliminary data.</text>
</comment>
<accession>A0ABD3DSS5</accession>
<evidence type="ECO:0000313" key="3">
    <source>
        <dbReference type="Proteomes" id="UP001632038"/>
    </source>
</evidence>
<name>A0ABD3DSS5_9LAMI</name>
<evidence type="ECO:0000256" key="1">
    <source>
        <dbReference type="SAM" id="MobiDB-lite"/>
    </source>
</evidence>
<dbReference type="PANTHER" id="PTHR28674">
    <property type="entry name" value="SIMILAR TO DNA SEGMENT, CHR 10, WAYNE STATE UNIVERSITY 102,-EXPRESSED"/>
    <property type="match status" value="1"/>
</dbReference>
<protein>
    <submittedName>
        <fullName evidence="2">Uncharacterized protein</fullName>
    </submittedName>
</protein>
<proteinExistence type="predicted"/>
<organism evidence="2 3">
    <name type="scientific">Castilleja foliolosa</name>
    <dbReference type="NCBI Taxonomy" id="1961234"/>
    <lineage>
        <taxon>Eukaryota</taxon>
        <taxon>Viridiplantae</taxon>
        <taxon>Streptophyta</taxon>
        <taxon>Embryophyta</taxon>
        <taxon>Tracheophyta</taxon>
        <taxon>Spermatophyta</taxon>
        <taxon>Magnoliopsida</taxon>
        <taxon>eudicotyledons</taxon>
        <taxon>Gunneridae</taxon>
        <taxon>Pentapetalae</taxon>
        <taxon>asterids</taxon>
        <taxon>lamiids</taxon>
        <taxon>Lamiales</taxon>
        <taxon>Orobanchaceae</taxon>
        <taxon>Pedicularideae</taxon>
        <taxon>Castillejinae</taxon>
        <taxon>Castilleja</taxon>
    </lineage>
</organism>
<evidence type="ECO:0000313" key="2">
    <source>
        <dbReference type="EMBL" id="KAL3644522.1"/>
    </source>
</evidence>
<feature type="compositionally biased region" description="Acidic residues" evidence="1">
    <location>
        <begin position="129"/>
        <end position="148"/>
    </location>
</feature>
<reference evidence="3" key="1">
    <citation type="journal article" date="2024" name="IScience">
        <title>Strigolactones Initiate the Formation of Haustorium-like Structures in Castilleja.</title>
        <authorList>
            <person name="Buerger M."/>
            <person name="Peterson D."/>
            <person name="Chory J."/>
        </authorList>
    </citation>
    <scope>NUCLEOTIDE SEQUENCE [LARGE SCALE GENOMIC DNA]</scope>
</reference>
<dbReference type="Pfam" id="PF15370">
    <property type="entry name" value="NOPCHAP1"/>
    <property type="match status" value="1"/>
</dbReference>
<sequence length="165" mass="18339">MVEKNSKDLLKLEVNAKNVCLESKLFVCKKNNSFAPLQKPSTSSPVPKSRVLGKVHDFLGIISESNKRLLHEAKDNPEKYDIEVLNGKESEFIEMDLMLGVADLHTPEAVVAAESAMAGHPPLIHLAESEDSSEDDDDDDDDDDDEDKEEKISKPEKHSKIVELS</sequence>
<dbReference type="PANTHER" id="PTHR28674:SF1">
    <property type="entry name" value="NOP PROTEIN CHAPERONE 1"/>
    <property type="match status" value="1"/>
</dbReference>
<dbReference type="Proteomes" id="UP001632038">
    <property type="component" value="Unassembled WGS sequence"/>
</dbReference>
<dbReference type="AlphaFoldDB" id="A0ABD3DSS5"/>